<dbReference type="InParanoid" id="G0PEK5"/>
<reference evidence="3" key="1">
    <citation type="submission" date="2011-07" db="EMBL/GenBank/DDBJ databases">
        <authorList>
            <consortium name="Caenorhabditis brenneri Sequencing and Analysis Consortium"/>
            <person name="Wilson R.K."/>
        </authorList>
    </citation>
    <scope>NUCLEOTIDE SEQUENCE [LARGE SCALE GENOMIC DNA]</scope>
    <source>
        <strain evidence="3">PB2801</strain>
    </source>
</reference>
<keyword evidence="1" id="KW-0472">Membrane</keyword>
<accession>G0PEK5</accession>
<dbReference type="PANTHER" id="PTHR31464">
    <property type="entry name" value="PROTEIN CBG01266"/>
    <property type="match status" value="1"/>
</dbReference>
<dbReference type="InterPro" id="IPR007767">
    <property type="entry name" value="DUF684"/>
</dbReference>
<evidence type="ECO:0000313" key="2">
    <source>
        <dbReference type="EMBL" id="EGT53083.1"/>
    </source>
</evidence>
<gene>
    <name evidence="2" type="ORF">CAEBREN_21698</name>
</gene>
<dbReference type="OrthoDB" id="5861420at2759"/>
<dbReference type="HOGENOM" id="CLU_075646_0_0_1"/>
<dbReference type="eggNOG" id="ENOG502THE4">
    <property type="taxonomic scope" value="Eukaryota"/>
</dbReference>
<name>G0PEK5_CAEBE</name>
<proteinExistence type="predicted"/>
<dbReference type="PANTHER" id="PTHR31464:SF4">
    <property type="entry name" value="DUF4242 DOMAIN-CONTAINING PROTEIN-RELATED"/>
    <property type="match status" value="1"/>
</dbReference>
<keyword evidence="3" id="KW-1185">Reference proteome</keyword>
<keyword evidence="1" id="KW-1133">Transmembrane helix</keyword>
<evidence type="ECO:0000256" key="1">
    <source>
        <dbReference type="SAM" id="Phobius"/>
    </source>
</evidence>
<protein>
    <submittedName>
        <fullName evidence="2">Uncharacterized protein</fullName>
    </submittedName>
</protein>
<dbReference type="STRING" id="135651.G0PEK5"/>
<feature type="transmembrane region" description="Helical" evidence="1">
    <location>
        <begin position="28"/>
        <end position="50"/>
    </location>
</feature>
<dbReference type="AlphaFoldDB" id="G0PEK5"/>
<dbReference type="EMBL" id="GL380319">
    <property type="protein sequence ID" value="EGT53083.1"/>
    <property type="molecule type" value="Genomic_DNA"/>
</dbReference>
<dbReference type="OMA" id="VIHRSHY"/>
<dbReference type="Proteomes" id="UP000008068">
    <property type="component" value="Unassembled WGS sequence"/>
</dbReference>
<evidence type="ECO:0000313" key="3">
    <source>
        <dbReference type="Proteomes" id="UP000008068"/>
    </source>
</evidence>
<sequence length="266" mass="30785">MTPKIYHNPMDEFLQKPQKDFEKMFETLIYLLFGTLLLCVVVSLGLALYLKIYPGECEGNLESSTLLPDDSYYFNSMKPVQLEYIWPDNVEKIVEDILDNNMHVTNDDRAVLIKTELMRFKTNDVFYIMVYDHTQSPINQAFHGIQSEYITVTKPGKSNVVIHRSHYWRGSPENALTTVTKEIEEACSKGINSTSEDYTDIPRELYKNFYDINFLGIIDKKLDVSIRSANSFGRVWGPGYWDTIQVLDPNTREKTGKEFILIAGYK</sequence>
<organism evidence="3">
    <name type="scientific">Caenorhabditis brenneri</name>
    <name type="common">Nematode worm</name>
    <dbReference type="NCBI Taxonomy" id="135651"/>
    <lineage>
        <taxon>Eukaryota</taxon>
        <taxon>Metazoa</taxon>
        <taxon>Ecdysozoa</taxon>
        <taxon>Nematoda</taxon>
        <taxon>Chromadorea</taxon>
        <taxon>Rhabditida</taxon>
        <taxon>Rhabditina</taxon>
        <taxon>Rhabditomorpha</taxon>
        <taxon>Rhabditoidea</taxon>
        <taxon>Rhabditidae</taxon>
        <taxon>Peloderinae</taxon>
        <taxon>Caenorhabditis</taxon>
    </lineage>
</organism>
<keyword evidence="1" id="KW-0812">Transmembrane</keyword>
<dbReference type="FunCoup" id="G0PEK5">
    <property type="interactions" value="1899"/>
</dbReference>
<dbReference type="Pfam" id="PF05075">
    <property type="entry name" value="DUF684"/>
    <property type="match status" value="1"/>
</dbReference>